<accession>A0A1B2HN34</accession>
<dbReference type="Pfam" id="PF13560">
    <property type="entry name" value="HTH_31"/>
    <property type="match status" value="1"/>
</dbReference>
<gene>
    <name evidence="2" type="ORF">BBK82_26740</name>
</gene>
<organism evidence="2 3">
    <name type="scientific">Lentzea guizhouensis</name>
    <dbReference type="NCBI Taxonomy" id="1586287"/>
    <lineage>
        <taxon>Bacteria</taxon>
        <taxon>Bacillati</taxon>
        <taxon>Actinomycetota</taxon>
        <taxon>Actinomycetes</taxon>
        <taxon>Pseudonocardiales</taxon>
        <taxon>Pseudonocardiaceae</taxon>
        <taxon>Lentzea</taxon>
    </lineage>
</organism>
<dbReference type="EMBL" id="CP016793">
    <property type="protein sequence ID" value="ANZ39134.1"/>
    <property type="molecule type" value="Genomic_DNA"/>
</dbReference>
<reference evidence="2 3" key="1">
    <citation type="submission" date="2016-07" db="EMBL/GenBank/DDBJ databases">
        <title>Complete genome sequence of the Lentzea guizhouensis DHS C013.</title>
        <authorList>
            <person name="Cao C."/>
        </authorList>
    </citation>
    <scope>NUCLEOTIDE SEQUENCE [LARGE SCALE GENOMIC DNA]</scope>
    <source>
        <strain evidence="2 3">DHS C013</strain>
    </source>
</reference>
<sequence length="379" mass="41005">MLRERRLAAGLSMGQLAKLVHYSKGYLSKIENGLKPPNTAFARLCDTVLEAGGALIGAANAPAPTRRQVLVAGTMLGVGALTGTAAVPELLVRGRDRFEHLQGLGLAMSPNAVLEPLKDLQCKVGAIARADGSKALLRLAARIAEYTGWMSQEAGDEQNALWWTRHAAELSRAAGDPEIACYAYVREAGLALYRQEAADTINLAQQAQWIGRAGARTLALAARREAQGHALAGDRYATERAFERAAELMRDAPRDDGAYPMLGSTVPDPLELARGWSLCDLGLNAEAAELLDRQIARIPAHSKRSRARFGARRSLAHALAGEVDESCRTLTAALADAEQVDSATIRTDLSRLARTLGRWHDHDAVHEVYPHLKRVLVHR</sequence>
<dbReference type="PROSITE" id="PS50943">
    <property type="entry name" value="HTH_CROC1"/>
    <property type="match status" value="1"/>
</dbReference>
<dbReference type="InterPro" id="IPR001387">
    <property type="entry name" value="Cro/C1-type_HTH"/>
</dbReference>
<dbReference type="KEGG" id="led:BBK82_26740"/>
<evidence type="ECO:0000259" key="1">
    <source>
        <dbReference type="PROSITE" id="PS50943"/>
    </source>
</evidence>
<dbReference type="AlphaFoldDB" id="A0A1B2HN34"/>
<evidence type="ECO:0000313" key="3">
    <source>
        <dbReference type="Proteomes" id="UP000093053"/>
    </source>
</evidence>
<dbReference type="Gene3D" id="1.10.260.40">
    <property type="entry name" value="lambda repressor-like DNA-binding domains"/>
    <property type="match status" value="1"/>
</dbReference>
<dbReference type="OrthoDB" id="5184419at2"/>
<evidence type="ECO:0000313" key="2">
    <source>
        <dbReference type="EMBL" id="ANZ39134.1"/>
    </source>
</evidence>
<dbReference type="SMART" id="SM00530">
    <property type="entry name" value="HTH_XRE"/>
    <property type="match status" value="1"/>
</dbReference>
<name>A0A1B2HN34_9PSEU</name>
<dbReference type="SUPFAM" id="SSF47413">
    <property type="entry name" value="lambda repressor-like DNA-binding domains"/>
    <property type="match status" value="1"/>
</dbReference>
<proteinExistence type="predicted"/>
<dbReference type="Proteomes" id="UP000093053">
    <property type="component" value="Chromosome"/>
</dbReference>
<dbReference type="GO" id="GO:0003677">
    <property type="term" value="F:DNA binding"/>
    <property type="evidence" value="ECO:0007669"/>
    <property type="project" value="InterPro"/>
</dbReference>
<protein>
    <submittedName>
        <fullName evidence="2">Transcriptional regulator</fullName>
    </submittedName>
</protein>
<keyword evidence="3" id="KW-1185">Reference proteome</keyword>
<dbReference type="InterPro" id="IPR010982">
    <property type="entry name" value="Lambda_DNA-bd_dom_sf"/>
</dbReference>
<dbReference type="STRING" id="1586287.BBK82_26740"/>
<feature type="domain" description="HTH cro/C1-type" evidence="1">
    <location>
        <begin position="2"/>
        <end position="38"/>
    </location>
</feature>
<dbReference type="CDD" id="cd00093">
    <property type="entry name" value="HTH_XRE"/>
    <property type="match status" value="1"/>
</dbReference>